<sequence>MSTTSRAYDIWLRKPEEAQQLLESKRSDLDGDGLSLLSWLVLTNERDDRKAEQLANTAVAAGGDTRFATAALSEVHKWRGDYNRAAEIVRAAREKYPTIPWYALTLADILKDGNRIDESEALLESVVNDPQLRRHALKRLSKWAVDRGDNVRGLKYQTELIALAPDYLVYASDYTLLAHLRLEAGDPAGARDVLHRGASIYSGNAQIREMLHRQFGETPPAKPPTVAPVDERTVGARRIPIKTKMITLRSGILPIIQEATNGQLRPDDILALSESPASAGQGRMIPLEMITPEGMAKQLSKFVGKIGPLHSPAGMQGAILEAGRTKVLLGAAAGAAGKLVGKRGWFYRVAGPGAAMIDDVAAALPPHDHHLLFGPGRPDKLSEDLSAALGCHVCVVDANNLTGAWVVGASAGVDRKWVEKVLSDNPAGNEDEQTPIVLIRKI</sequence>
<dbReference type="SUPFAM" id="SSF48452">
    <property type="entry name" value="TPR-like"/>
    <property type="match status" value="1"/>
</dbReference>
<evidence type="ECO:0008006" key="3">
    <source>
        <dbReference type="Google" id="ProtNLM"/>
    </source>
</evidence>
<evidence type="ECO:0000313" key="2">
    <source>
        <dbReference type="Proteomes" id="UP000316096"/>
    </source>
</evidence>
<dbReference type="Gene3D" id="1.25.40.10">
    <property type="entry name" value="Tetratricopeptide repeat domain"/>
    <property type="match status" value="1"/>
</dbReference>
<dbReference type="AlphaFoldDB" id="A0A543CSR7"/>
<protein>
    <recommendedName>
        <fullName evidence="3">Tetratricopeptide repeat protein</fullName>
    </recommendedName>
</protein>
<dbReference type="Proteomes" id="UP000316096">
    <property type="component" value="Unassembled WGS sequence"/>
</dbReference>
<keyword evidence="2" id="KW-1185">Reference proteome</keyword>
<name>A0A543CSR7_9ACTN</name>
<comment type="caution">
    <text evidence="1">The sequence shown here is derived from an EMBL/GenBank/DDBJ whole genome shotgun (WGS) entry which is preliminary data.</text>
</comment>
<organism evidence="1 2">
    <name type="scientific">Actinoallomurus bryophytorum</name>
    <dbReference type="NCBI Taxonomy" id="1490222"/>
    <lineage>
        <taxon>Bacteria</taxon>
        <taxon>Bacillati</taxon>
        <taxon>Actinomycetota</taxon>
        <taxon>Actinomycetes</taxon>
        <taxon>Streptosporangiales</taxon>
        <taxon>Thermomonosporaceae</taxon>
        <taxon>Actinoallomurus</taxon>
    </lineage>
</organism>
<dbReference type="OrthoDB" id="9763290at2"/>
<dbReference type="EMBL" id="VFOZ01000001">
    <property type="protein sequence ID" value="TQM00154.1"/>
    <property type="molecule type" value="Genomic_DNA"/>
</dbReference>
<gene>
    <name evidence="1" type="ORF">FB559_5861</name>
</gene>
<dbReference type="SUPFAM" id="SSF144010">
    <property type="entry name" value="CofE-like"/>
    <property type="match status" value="1"/>
</dbReference>
<dbReference type="RefSeq" id="WP_141959499.1">
    <property type="nucleotide sequence ID" value="NZ_VFOZ01000001.1"/>
</dbReference>
<proteinExistence type="predicted"/>
<reference evidence="1 2" key="1">
    <citation type="submission" date="2019-06" db="EMBL/GenBank/DDBJ databases">
        <title>Sequencing the genomes of 1000 actinobacteria strains.</title>
        <authorList>
            <person name="Klenk H.-P."/>
        </authorList>
    </citation>
    <scope>NUCLEOTIDE SEQUENCE [LARGE SCALE GENOMIC DNA]</scope>
    <source>
        <strain evidence="1 2">DSM 102200</strain>
    </source>
</reference>
<dbReference type="InterPro" id="IPR011990">
    <property type="entry name" value="TPR-like_helical_dom_sf"/>
</dbReference>
<accession>A0A543CSR7</accession>
<evidence type="ECO:0000313" key="1">
    <source>
        <dbReference type="EMBL" id="TQM00154.1"/>
    </source>
</evidence>